<reference evidence="3" key="1">
    <citation type="journal article" date="2019" name="Int. J. Syst. Evol. Microbiol.">
        <title>The Global Catalogue of Microorganisms (GCM) 10K type strain sequencing project: providing services to taxonomists for standard genome sequencing and annotation.</title>
        <authorList>
            <consortium name="The Broad Institute Genomics Platform"/>
            <consortium name="The Broad Institute Genome Sequencing Center for Infectious Disease"/>
            <person name="Wu L."/>
            <person name="Ma J."/>
        </authorList>
    </citation>
    <scope>NUCLEOTIDE SEQUENCE [LARGE SCALE GENOMIC DNA]</scope>
    <source>
        <strain evidence="3">CCUG 71848</strain>
    </source>
</reference>
<dbReference type="RefSeq" id="WP_121976895.1">
    <property type="nucleotide sequence ID" value="NZ_JBHTLH010000039.1"/>
</dbReference>
<keyword evidence="1" id="KW-1133">Transmembrane helix</keyword>
<proteinExistence type="predicted"/>
<comment type="caution">
    <text evidence="2">The sequence shown here is derived from an EMBL/GenBank/DDBJ whole genome shotgun (WGS) entry which is preliminary data.</text>
</comment>
<evidence type="ECO:0000313" key="2">
    <source>
        <dbReference type="EMBL" id="MFD1125824.1"/>
    </source>
</evidence>
<keyword evidence="1" id="KW-0812">Transmembrane</keyword>
<organism evidence="2 3">
    <name type="scientific">Lentilactobacillus raoultii</name>
    <dbReference type="NCBI Taxonomy" id="1987503"/>
    <lineage>
        <taxon>Bacteria</taxon>
        <taxon>Bacillati</taxon>
        <taxon>Bacillota</taxon>
        <taxon>Bacilli</taxon>
        <taxon>Lactobacillales</taxon>
        <taxon>Lactobacillaceae</taxon>
        <taxon>Lentilactobacillus</taxon>
    </lineage>
</organism>
<keyword evidence="1" id="KW-0472">Membrane</keyword>
<name>A0ABW3PFB2_9LACO</name>
<gene>
    <name evidence="2" type="ORF">ACFQ22_10735</name>
</gene>
<evidence type="ECO:0000313" key="3">
    <source>
        <dbReference type="Proteomes" id="UP001597156"/>
    </source>
</evidence>
<dbReference type="EMBL" id="JBHTLH010000039">
    <property type="protein sequence ID" value="MFD1125824.1"/>
    <property type="molecule type" value="Genomic_DNA"/>
</dbReference>
<feature type="transmembrane region" description="Helical" evidence="1">
    <location>
        <begin position="34"/>
        <end position="54"/>
    </location>
</feature>
<sequence length="129" mass="15090">MSTKVKFAIIAVLTYIIFVIAAIGFGFLDPQKIGITWSIFWYVAAALIIYYLWFKNVVYHRVMYYARQLKLTKADLQKFLPNLKKSQVIPDPQRNNYFAPIFNFPLQGLDVLDKALTNEAKQRHIQPFK</sequence>
<feature type="transmembrane region" description="Helical" evidence="1">
    <location>
        <begin position="7"/>
        <end position="28"/>
    </location>
</feature>
<protein>
    <submittedName>
        <fullName evidence="2">Uncharacterized protein</fullName>
    </submittedName>
</protein>
<dbReference type="Proteomes" id="UP001597156">
    <property type="component" value="Unassembled WGS sequence"/>
</dbReference>
<evidence type="ECO:0000256" key="1">
    <source>
        <dbReference type="SAM" id="Phobius"/>
    </source>
</evidence>
<accession>A0ABW3PFB2</accession>
<keyword evidence="3" id="KW-1185">Reference proteome</keyword>